<evidence type="ECO:0000313" key="1">
    <source>
        <dbReference type="EMBL" id="SEQ09503.1"/>
    </source>
</evidence>
<accession>A0A1H9D9G6</accession>
<sequence>MRVTWEVARVRTYRTLLEQKIRERPQTFQEFVDFAEAFAREHDEPGSIGLRHLKRLVAGQKSSGEPIGPTLQPATARLLERIFDVGIDVLLSPPQLPEMDERRGPERDTLELAAAFDWLDDRAGWQPGASRSKVRRRLTELDLGRLVDTGVRRARVGRTAVARALVGYYGDSGVYTADVECAEVLTSIVTREDWLDLACPLDGVHDRLTFAEHMGRHGLLSETEASAAVLRLAESVMLAVRFANLPLYRLLDVDLGHRRVQGRVSVVPFVEYALTVDLLERELADAVALGHSTRRMPLRDKYLPSLEAVHDLRGRVCAGGVLALCAIARPQDQGRSEADYVLLVQERSSRVLNAAGRLAVIPKGFHQPLTDFRGEAAVGATIRRELEEELFGRLDVDGTSAEVRSAAPMHPGRWSAPMKWLAGEPGRLRMECTGFGLNLVSGNYEFASLVVIEDEEFWRKFGGQIEANWEATGLRLYSSLDGDLVSELISQETWSNEGLFALLQGLRRLREIGGDRVSLPSVEWKLSK</sequence>
<organism evidence="1 2">
    <name type="scientific">Lentzea xinjiangensis</name>
    <dbReference type="NCBI Taxonomy" id="402600"/>
    <lineage>
        <taxon>Bacteria</taxon>
        <taxon>Bacillati</taxon>
        <taxon>Actinomycetota</taxon>
        <taxon>Actinomycetes</taxon>
        <taxon>Pseudonocardiales</taxon>
        <taxon>Pseudonocardiaceae</taxon>
        <taxon>Lentzea</taxon>
    </lineage>
</organism>
<dbReference type="EMBL" id="FOFR01000002">
    <property type="protein sequence ID" value="SEQ09503.1"/>
    <property type="molecule type" value="Genomic_DNA"/>
</dbReference>
<protein>
    <submittedName>
        <fullName evidence="1">Uncharacterized protein</fullName>
    </submittedName>
</protein>
<reference evidence="2" key="1">
    <citation type="submission" date="2016-10" db="EMBL/GenBank/DDBJ databases">
        <authorList>
            <person name="Varghese N."/>
            <person name="Submissions S."/>
        </authorList>
    </citation>
    <scope>NUCLEOTIDE SEQUENCE [LARGE SCALE GENOMIC DNA]</scope>
    <source>
        <strain evidence="2">CGMCC 4.3525</strain>
    </source>
</reference>
<name>A0A1H9D9G6_9PSEU</name>
<dbReference type="STRING" id="402600.SAMN05216188_10243"/>
<evidence type="ECO:0000313" key="2">
    <source>
        <dbReference type="Proteomes" id="UP000199352"/>
    </source>
</evidence>
<proteinExistence type="predicted"/>
<gene>
    <name evidence="1" type="ORF">SAMN05216188_10243</name>
</gene>
<dbReference type="AlphaFoldDB" id="A0A1H9D9G6"/>
<dbReference type="Proteomes" id="UP000199352">
    <property type="component" value="Unassembled WGS sequence"/>
</dbReference>
<keyword evidence="2" id="KW-1185">Reference proteome</keyword>